<evidence type="ECO:0000313" key="9">
    <source>
        <dbReference type="EMBL" id="KJA23987.1"/>
    </source>
</evidence>
<dbReference type="Pfam" id="PF00618">
    <property type="entry name" value="RasGEF_N"/>
    <property type="match status" value="1"/>
</dbReference>
<evidence type="ECO:0000313" key="10">
    <source>
        <dbReference type="Proteomes" id="UP000054270"/>
    </source>
</evidence>
<feature type="compositionally biased region" description="Low complexity" evidence="5">
    <location>
        <begin position="1248"/>
        <end position="1258"/>
    </location>
</feature>
<proteinExistence type="predicted"/>
<dbReference type="Proteomes" id="UP000054270">
    <property type="component" value="Unassembled WGS sequence"/>
</dbReference>
<organism evidence="9 10">
    <name type="scientific">Hypholoma sublateritium (strain FD-334 SS-4)</name>
    <dbReference type="NCBI Taxonomy" id="945553"/>
    <lineage>
        <taxon>Eukaryota</taxon>
        <taxon>Fungi</taxon>
        <taxon>Dikarya</taxon>
        <taxon>Basidiomycota</taxon>
        <taxon>Agaricomycotina</taxon>
        <taxon>Agaricomycetes</taxon>
        <taxon>Agaricomycetidae</taxon>
        <taxon>Agaricales</taxon>
        <taxon>Agaricineae</taxon>
        <taxon>Strophariaceae</taxon>
        <taxon>Hypholoma</taxon>
    </lineage>
</organism>
<dbReference type="SUPFAM" id="SSF50044">
    <property type="entry name" value="SH3-domain"/>
    <property type="match status" value="1"/>
</dbReference>
<dbReference type="SMART" id="SM00147">
    <property type="entry name" value="RasGEF"/>
    <property type="match status" value="1"/>
</dbReference>
<dbReference type="InterPro" id="IPR036028">
    <property type="entry name" value="SH3-like_dom_sf"/>
</dbReference>
<reference evidence="10" key="1">
    <citation type="submission" date="2014-04" db="EMBL/GenBank/DDBJ databases">
        <title>Evolutionary Origins and Diversification of the Mycorrhizal Mutualists.</title>
        <authorList>
            <consortium name="DOE Joint Genome Institute"/>
            <consortium name="Mycorrhizal Genomics Consortium"/>
            <person name="Kohler A."/>
            <person name="Kuo A."/>
            <person name="Nagy L.G."/>
            <person name="Floudas D."/>
            <person name="Copeland A."/>
            <person name="Barry K.W."/>
            <person name="Cichocki N."/>
            <person name="Veneault-Fourrey C."/>
            <person name="LaButti K."/>
            <person name="Lindquist E.A."/>
            <person name="Lipzen A."/>
            <person name="Lundell T."/>
            <person name="Morin E."/>
            <person name="Murat C."/>
            <person name="Riley R."/>
            <person name="Ohm R."/>
            <person name="Sun H."/>
            <person name="Tunlid A."/>
            <person name="Henrissat B."/>
            <person name="Grigoriev I.V."/>
            <person name="Hibbett D.S."/>
            <person name="Martin F."/>
        </authorList>
    </citation>
    <scope>NUCLEOTIDE SEQUENCE [LARGE SCALE GENOMIC DNA]</scope>
    <source>
        <strain evidence="10">FD-334 SS-4</strain>
    </source>
</reference>
<evidence type="ECO:0000259" key="7">
    <source>
        <dbReference type="PROSITE" id="PS50009"/>
    </source>
</evidence>
<evidence type="ECO:0000256" key="5">
    <source>
        <dbReference type="SAM" id="MobiDB-lite"/>
    </source>
</evidence>
<evidence type="ECO:0000256" key="2">
    <source>
        <dbReference type="ARBA" id="ARBA00022658"/>
    </source>
</evidence>
<dbReference type="Pfam" id="PF00617">
    <property type="entry name" value="RasGEF"/>
    <property type="match status" value="1"/>
</dbReference>
<dbReference type="Gene3D" id="1.10.840.10">
    <property type="entry name" value="Ras guanine-nucleotide exchange factors catalytic domain"/>
    <property type="match status" value="1"/>
</dbReference>
<dbReference type="PANTHER" id="PTHR23113:SF354">
    <property type="entry name" value="BUD SITE SELECTION PROTEIN 5"/>
    <property type="match status" value="1"/>
</dbReference>
<evidence type="ECO:0000259" key="8">
    <source>
        <dbReference type="PROSITE" id="PS50212"/>
    </source>
</evidence>
<keyword evidence="1 4" id="KW-0728">SH3 domain</keyword>
<dbReference type="CDD" id="cd00155">
    <property type="entry name" value="RasGEF"/>
    <property type="match status" value="1"/>
</dbReference>
<feature type="domain" description="Ras-GEF" evidence="7">
    <location>
        <begin position="991"/>
        <end position="1229"/>
    </location>
</feature>
<dbReference type="PROSITE" id="PS00720">
    <property type="entry name" value="RASGEF"/>
    <property type="match status" value="1"/>
</dbReference>
<dbReference type="CDD" id="cd11883">
    <property type="entry name" value="SH3_Sdc25"/>
    <property type="match status" value="1"/>
</dbReference>
<dbReference type="PRINTS" id="PR00452">
    <property type="entry name" value="SH3DOMAIN"/>
</dbReference>
<dbReference type="EMBL" id="KN817539">
    <property type="protein sequence ID" value="KJA23987.1"/>
    <property type="molecule type" value="Genomic_DNA"/>
</dbReference>
<feature type="region of interest" description="Disordered" evidence="5">
    <location>
        <begin position="1"/>
        <end position="96"/>
    </location>
</feature>
<gene>
    <name evidence="9" type="ORF">HYPSUDRAFT_39107</name>
</gene>
<dbReference type="InterPro" id="IPR036964">
    <property type="entry name" value="RASGEF_cat_dom_sf"/>
</dbReference>
<dbReference type="Gene3D" id="1.20.870.10">
    <property type="entry name" value="Son of sevenless (SoS) protein Chain: S domain 1"/>
    <property type="match status" value="1"/>
</dbReference>
<dbReference type="SMART" id="SM00326">
    <property type="entry name" value="SH3"/>
    <property type="match status" value="1"/>
</dbReference>
<evidence type="ECO:0000259" key="6">
    <source>
        <dbReference type="PROSITE" id="PS50002"/>
    </source>
</evidence>
<sequence>MHSRLAIDTTAGHNPGISHSQRHLMNRSVSPLSNSAGPSGSVNRVYQRGRSVSNASTTSSLSIISPTSSSTNASTTSLEISSTRQRSRSRSRSPAIDETVRLGSEYVLAMHDYLAENPTCLSFRTGQVIHVLNRDNSGWWDGELEGRRGWFPSNYVNAEMSSLTEEEPIGLKSSGRHHTHSQSSASATSWTTLSSRTQGSRHGHERNPSLLSESSEQDVDPYCPPLMVPLLHGLSLLHNAVRANRVAHFQPSTACIIGCVRSILASTETLQRDAPILQRFPNLGEERKQLLAILAALVAQTKKASEGTLNDDELSTEVENMLRLGGQAFSHVRSFLTVAIKCGIELPEEEETARTATPASEGNHAYKDQDYEEFEPSPTKTPTQHRGRLSNGLPRPGSGLVGPRSRDNALESAKSPGLNKSLARARQEQYLLRDRATNRHKSDPSVSSISSSSSLSSQDSAPAEPPPFPCGPSTAAQVMEALRFTHDHYLSTIAAFIGHAHSHSRTSYASSTGVLYDLVKEIVEMVCKLLTIVEAVMQHPDVPGNRVGNLKSAKEGLYSVTSSLAESVRLLTLSLPPTMSEEAEKQTLLRSATSALKAGADCVTAVKVCLTRSFGDRPFIVNLPNVENDIREPLTPLRLNAPATARSISLGTDATYRLNGMDDEDLTIQAQTPSPVQRPRETSSGSETSILSKSSWVHSDDTRATSPDDVKPKPLPPVVIAPYGSVERDLPSPSSAAHTDHTGTTWEGSINNDREMGEKIINGELSAVPFHSLPGYSADHNNIGWVYGHDYPIDDAAYNTEGLLVGATLAVLVEKMTPHDSIVDPAFAAIFFMTFRLFSNPCELTDALVERFNLQAPRVLAEEDVNLWQQRKGIPVRLRVSNFVKTWVELYWRTGVDDVSLPSLILFTENALAPMFPGPAARIMEFLLMRNESSNKTVSPRAERTRDPGMSINPPSSTTPTTEVPRPTMTKALLASLRKKDFEHITITDFDALELARQLTVVECNLYCAIQPEEILESGQEGAAPPVNVRAISSLSTAITGWVAESILNEPDIKKRTFLVKFFVKVADRCTSMNNFSTSRSILAALDSSVISRLRQTWMGLSQKYKLQVESLRRLADHSRNYHEYRSKLRNTAPPAVPFLGLYLTDVTFCREGNPSHRASPSDPSRKLLNFNKYHKLARIVQDMQRFQMPYNLKGIPEVQDYLNECFEKSKHHGDLQDLYRRSLLVEPKQPADQPPTSDMRQLFNWATRSQSQTTSST</sequence>
<protein>
    <recommendedName>
        <fullName evidence="11">Ras GEF</fullName>
    </recommendedName>
</protein>
<evidence type="ECO:0000256" key="1">
    <source>
        <dbReference type="ARBA" id="ARBA00022443"/>
    </source>
</evidence>
<dbReference type="GO" id="GO:0007265">
    <property type="term" value="P:Ras protein signal transduction"/>
    <property type="evidence" value="ECO:0007669"/>
    <property type="project" value="TreeGrafter"/>
</dbReference>
<dbReference type="GO" id="GO:0005886">
    <property type="term" value="C:plasma membrane"/>
    <property type="evidence" value="ECO:0007669"/>
    <property type="project" value="TreeGrafter"/>
</dbReference>
<feature type="compositionally biased region" description="Polar residues" evidence="5">
    <location>
        <begin position="682"/>
        <end position="697"/>
    </location>
</feature>
<dbReference type="PROSITE" id="PS50002">
    <property type="entry name" value="SH3"/>
    <property type="match status" value="1"/>
</dbReference>
<feature type="region of interest" description="Disordered" evidence="5">
    <location>
        <begin position="1227"/>
        <end position="1258"/>
    </location>
</feature>
<dbReference type="InterPro" id="IPR001895">
    <property type="entry name" value="RASGEF_cat_dom"/>
</dbReference>
<accession>A0A0D2L9R7</accession>
<dbReference type="Pfam" id="PF25006">
    <property type="entry name" value="DUF7783"/>
    <property type="match status" value="1"/>
</dbReference>
<feature type="compositionally biased region" description="Low complexity" evidence="5">
    <location>
        <begin position="954"/>
        <end position="965"/>
    </location>
</feature>
<feature type="compositionally biased region" description="Low complexity" evidence="5">
    <location>
        <begin position="53"/>
        <end position="84"/>
    </location>
</feature>
<dbReference type="InterPro" id="IPR008937">
    <property type="entry name" value="Ras-like_GEF"/>
</dbReference>
<feature type="region of interest" description="Disordered" evidence="5">
    <location>
        <begin position="935"/>
        <end position="965"/>
    </location>
</feature>
<feature type="domain" description="N-terminal Ras-GEF" evidence="8">
    <location>
        <begin position="800"/>
        <end position="931"/>
    </location>
</feature>
<name>A0A0D2L9R7_HYPSF</name>
<dbReference type="InterPro" id="IPR000651">
    <property type="entry name" value="Ras-like_Gua-exchang_fac_N"/>
</dbReference>
<evidence type="ECO:0000256" key="4">
    <source>
        <dbReference type="PROSITE-ProRule" id="PRU00192"/>
    </source>
</evidence>
<dbReference type="InterPro" id="IPR056685">
    <property type="entry name" value="DUF7783"/>
</dbReference>
<dbReference type="Gene3D" id="2.30.30.40">
    <property type="entry name" value="SH3 Domains"/>
    <property type="match status" value="1"/>
</dbReference>
<dbReference type="InterPro" id="IPR023578">
    <property type="entry name" value="Ras_GEF_dom_sf"/>
</dbReference>
<evidence type="ECO:0000256" key="3">
    <source>
        <dbReference type="PROSITE-ProRule" id="PRU00168"/>
    </source>
</evidence>
<feature type="region of interest" description="Disordered" evidence="5">
    <location>
        <begin position="372"/>
        <end position="473"/>
    </location>
</feature>
<feature type="compositionally biased region" description="Low complexity" evidence="5">
    <location>
        <begin position="444"/>
        <end position="462"/>
    </location>
</feature>
<feature type="region of interest" description="Disordered" evidence="5">
    <location>
        <begin position="669"/>
        <end position="751"/>
    </location>
</feature>
<feature type="compositionally biased region" description="Polar residues" evidence="5">
    <location>
        <begin position="27"/>
        <end position="44"/>
    </location>
</feature>
<dbReference type="PROSITE" id="PS50009">
    <property type="entry name" value="RASGEF_CAT"/>
    <property type="match status" value="1"/>
</dbReference>
<dbReference type="InterPro" id="IPR019804">
    <property type="entry name" value="Ras_G-nucl-exch_fac_CS"/>
</dbReference>
<dbReference type="AlphaFoldDB" id="A0A0D2L9R7"/>
<feature type="compositionally biased region" description="Polar residues" evidence="5">
    <location>
        <begin position="732"/>
        <end position="751"/>
    </location>
</feature>
<feature type="domain" description="SH3" evidence="6">
    <location>
        <begin position="102"/>
        <end position="161"/>
    </location>
</feature>
<feature type="compositionally biased region" description="Basic and acidic residues" evidence="5">
    <location>
        <begin position="425"/>
        <end position="443"/>
    </location>
</feature>
<dbReference type="PROSITE" id="PS50212">
    <property type="entry name" value="RASGEF_NTER"/>
    <property type="match status" value="1"/>
</dbReference>
<dbReference type="STRING" id="945553.A0A0D2L9R7"/>
<feature type="compositionally biased region" description="Basic and acidic residues" evidence="5">
    <location>
        <begin position="698"/>
        <end position="712"/>
    </location>
</feature>
<feature type="compositionally biased region" description="Low complexity" evidence="5">
    <location>
        <begin position="181"/>
        <end position="197"/>
    </location>
</feature>
<keyword evidence="10" id="KW-1185">Reference proteome</keyword>
<dbReference type="OMA" id="EEVWERD"/>
<dbReference type="FunFam" id="2.30.30.40:FF:000072">
    <property type="entry name" value="Unconventional Myosin IB"/>
    <property type="match status" value="1"/>
</dbReference>
<dbReference type="PANTHER" id="PTHR23113">
    <property type="entry name" value="GUANINE NUCLEOTIDE EXCHANGE FACTOR"/>
    <property type="match status" value="1"/>
</dbReference>
<dbReference type="OrthoDB" id="28357at2759"/>
<dbReference type="SMART" id="SM00229">
    <property type="entry name" value="RasGEFN"/>
    <property type="match status" value="1"/>
</dbReference>
<keyword evidence="2 3" id="KW-0344">Guanine-nucleotide releasing factor</keyword>
<feature type="region of interest" description="Disordered" evidence="5">
    <location>
        <begin position="166"/>
        <end position="218"/>
    </location>
</feature>
<dbReference type="SUPFAM" id="SSF48366">
    <property type="entry name" value="Ras GEF"/>
    <property type="match status" value="1"/>
</dbReference>
<evidence type="ECO:0008006" key="11">
    <source>
        <dbReference type="Google" id="ProtNLM"/>
    </source>
</evidence>
<dbReference type="GO" id="GO:0005085">
    <property type="term" value="F:guanyl-nucleotide exchange factor activity"/>
    <property type="evidence" value="ECO:0007669"/>
    <property type="project" value="UniProtKB-KW"/>
</dbReference>
<dbReference type="Pfam" id="PF07653">
    <property type="entry name" value="SH3_2"/>
    <property type="match status" value="1"/>
</dbReference>
<dbReference type="CDD" id="cd06224">
    <property type="entry name" value="REM"/>
    <property type="match status" value="1"/>
</dbReference>
<dbReference type="InterPro" id="IPR001452">
    <property type="entry name" value="SH3_domain"/>
</dbReference>